<keyword evidence="3" id="KW-1185">Reference proteome</keyword>
<dbReference type="AlphaFoldDB" id="A0A9Q1J475"/>
<reference evidence="2" key="1">
    <citation type="journal article" date="2023" name="Science">
        <title>Genome structures resolve the early diversification of teleost fishes.</title>
        <authorList>
            <person name="Parey E."/>
            <person name="Louis A."/>
            <person name="Montfort J."/>
            <person name="Bouchez O."/>
            <person name="Roques C."/>
            <person name="Iampietro C."/>
            <person name="Lluch J."/>
            <person name="Castinel A."/>
            <person name="Donnadieu C."/>
            <person name="Desvignes T."/>
            <person name="Floi Bucao C."/>
            <person name="Jouanno E."/>
            <person name="Wen M."/>
            <person name="Mejri S."/>
            <person name="Dirks R."/>
            <person name="Jansen H."/>
            <person name="Henkel C."/>
            <person name="Chen W.J."/>
            <person name="Zahm M."/>
            <person name="Cabau C."/>
            <person name="Klopp C."/>
            <person name="Thompson A.W."/>
            <person name="Robinson-Rechavi M."/>
            <person name="Braasch I."/>
            <person name="Lecointre G."/>
            <person name="Bobe J."/>
            <person name="Postlethwait J.H."/>
            <person name="Berthelot C."/>
            <person name="Roest Crollius H."/>
            <person name="Guiguen Y."/>
        </authorList>
    </citation>
    <scope>NUCLEOTIDE SEQUENCE</scope>
    <source>
        <strain evidence="2">WJC10195</strain>
    </source>
</reference>
<sequence length="169" mass="18379">MEALDEADEVIALVEGLQAMEAVEADAEMEPCSSDSMDTVIIQPPDSAAHEQVAVPQLKRTDSILVLDFIREELESDSSEPELYSHTGSDTEYKPTQTASSSSGEEDLKSREKASSCEKLSSDEDQTASSSSDEDLKGAVEVLIGQTLMNDDDMAEKAAKKFLELLERN</sequence>
<evidence type="ECO:0000313" key="3">
    <source>
        <dbReference type="Proteomes" id="UP001152622"/>
    </source>
</evidence>
<feature type="compositionally biased region" description="Polar residues" evidence="1">
    <location>
        <begin position="86"/>
        <end position="103"/>
    </location>
</feature>
<feature type="region of interest" description="Disordered" evidence="1">
    <location>
        <begin position="75"/>
        <end position="136"/>
    </location>
</feature>
<comment type="caution">
    <text evidence="2">The sequence shown here is derived from an EMBL/GenBank/DDBJ whole genome shotgun (WGS) entry which is preliminary data.</text>
</comment>
<feature type="compositionally biased region" description="Basic and acidic residues" evidence="1">
    <location>
        <begin position="106"/>
        <end position="122"/>
    </location>
</feature>
<evidence type="ECO:0000313" key="2">
    <source>
        <dbReference type="EMBL" id="KAJ8365030.1"/>
    </source>
</evidence>
<gene>
    <name evidence="2" type="ORF">SKAU_G00138610</name>
</gene>
<organism evidence="2 3">
    <name type="scientific">Synaphobranchus kaupii</name>
    <name type="common">Kaup's arrowtooth eel</name>
    <dbReference type="NCBI Taxonomy" id="118154"/>
    <lineage>
        <taxon>Eukaryota</taxon>
        <taxon>Metazoa</taxon>
        <taxon>Chordata</taxon>
        <taxon>Craniata</taxon>
        <taxon>Vertebrata</taxon>
        <taxon>Euteleostomi</taxon>
        <taxon>Actinopterygii</taxon>
        <taxon>Neopterygii</taxon>
        <taxon>Teleostei</taxon>
        <taxon>Anguilliformes</taxon>
        <taxon>Synaphobranchidae</taxon>
        <taxon>Synaphobranchus</taxon>
    </lineage>
</organism>
<dbReference type="Proteomes" id="UP001152622">
    <property type="component" value="Chromosome 4"/>
</dbReference>
<protein>
    <submittedName>
        <fullName evidence="2">Uncharacterized protein</fullName>
    </submittedName>
</protein>
<dbReference type="EMBL" id="JAINUF010000004">
    <property type="protein sequence ID" value="KAJ8365030.1"/>
    <property type="molecule type" value="Genomic_DNA"/>
</dbReference>
<evidence type="ECO:0000256" key="1">
    <source>
        <dbReference type="SAM" id="MobiDB-lite"/>
    </source>
</evidence>
<name>A0A9Q1J475_SYNKA</name>
<proteinExistence type="predicted"/>
<accession>A0A9Q1J475</accession>